<name>A0ABY6LC95_9ARAC</name>
<protein>
    <submittedName>
        <fullName evidence="1">AREL1</fullName>
    </submittedName>
</protein>
<dbReference type="EMBL" id="CP092877">
    <property type="protein sequence ID" value="UYV77330.1"/>
    <property type="molecule type" value="Genomic_DNA"/>
</dbReference>
<dbReference type="Proteomes" id="UP001235939">
    <property type="component" value="Chromosome 15"/>
</dbReference>
<gene>
    <name evidence="1" type="ORF">LAZ67_15000532</name>
</gene>
<proteinExistence type="predicted"/>
<organism evidence="1 2">
    <name type="scientific">Cordylochernes scorpioides</name>
    <dbReference type="NCBI Taxonomy" id="51811"/>
    <lineage>
        <taxon>Eukaryota</taxon>
        <taxon>Metazoa</taxon>
        <taxon>Ecdysozoa</taxon>
        <taxon>Arthropoda</taxon>
        <taxon>Chelicerata</taxon>
        <taxon>Arachnida</taxon>
        <taxon>Pseudoscorpiones</taxon>
        <taxon>Cheliferoidea</taxon>
        <taxon>Chernetidae</taxon>
        <taxon>Cordylochernes</taxon>
    </lineage>
</organism>
<reference evidence="1 2" key="1">
    <citation type="submission" date="2022-01" db="EMBL/GenBank/DDBJ databases">
        <title>A chromosomal length assembly of Cordylochernes scorpioides.</title>
        <authorList>
            <person name="Zeh D."/>
            <person name="Zeh J."/>
        </authorList>
    </citation>
    <scope>NUCLEOTIDE SEQUENCE [LARGE SCALE GENOMIC DNA]</scope>
    <source>
        <strain evidence="1">IN4F17</strain>
        <tissue evidence="1">Whole Body</tissue>
    </source>
</reference>
<evidence type="ECO:0000313" key="2">
    <source>
        <dbReference type="Proteomes" id="UP001235939"/>
    </source>
</evidence>
<evidence type="ECO:0000313" key="1">
    <source>
        <dbReference type="EMBL" id="UYV77330.1"/>
    </source>
</evidence>
<accession>A0ABY6LC95</accession>
<sequence length="156" mass="18689">MFCYICGKFTIPKKRKHIIPKIKECYKEYFGAALGDQDKWWCPHSVCGTCYQGLLQWKSKVILIQKLYNNKGLLHIIGDSALEIYNTFGFEENAQSPTTIKDILDKYDQYFRTFKNTIYRRYIFFTCEQKLNKTFEDFVKDIKSKAENYEFENIKY</sequence>
<keyword evidence="2" id="KW-1185">Reference proteome</keyword>